<dbReference type="NCBIfam" id="TIGR00614">
    <property type="entry name" value="recQ_fam"/>
    <property type="match status" value="1"/>
</dbReference>
<dbReference type="GO" id="GO:0009378">
    <property type="term" value="F:four-way junction helicase activity"/>
    <property type="evidence" value="ECO:0007669"/>
    <property type="project" value="TreeGrafter"/>
</dbReference>
<evidence type="ECO:0000256" key="1">
    <source>
        <dbReference type="ARBA" id="ARBA00022741"/>
    </source>
</evidence>
<dbReference type="GO" id="GO:0016787">
    <property type="term" value="F:hydrolase activity"/>
    <property type="evidence" value="ECO:0007669"/>
    <property type="project" value="UniProtKB-KW"/>
</dbReference>
<dbReference type="GO" id="GO:0005737">
    <property type="term" value="C:cytoplasm"/>
    <property type="evidence" value="ECO:0007669"/>
    <property type="project" value="TreeGrafter"/>
</dbReference>
<evidence type="ECO:0000313" key="7">
    <source>
        <dbReference type="EMBL" id="KRM72598.1"/>
    </source>
</evidence>
<dbReference type="Pfam" id="PF00270">
    <property type="entry name" value="DEAD"/>
    <property type="match status" value="1"/>
</dbReference>
<evidence type="ECO:0000313" key="8">
    <source>
        <dbReference type="Proteomes" id="UP000051672"/>
    </source>
</evidence>
<dbReference type="STRING" id="1423727.FC34_GL000307"/>
<dbReference type="InterPro" id="IPR001650">
    <property type="entry name" value="Helicase_C-like"/>
</dbReference>
<dbReference type="PATRIC" id="fig|1423727.3.peg.310"/>
<feature type="domain" description="Helicase C-terminal" evidence="6">
    <location>
        <begin position="218"/>
        <end position="374"/>
    </location>
</feature>
<evidence type="ECO:0000259" key="6">
    <source>
        <dbReference type="PROSITE" id="PS51194"/>
    </source>
</evidence>
<dbReference type="InterPro" id="IPR027417">
    <property type="entry name" value="P-loop_NTPase"/>
</dbReference>
<keyword evidence="4" id="KW-0067">ATP-binding</keyword>
<dbReference type="PROSITE" id="PS51194">
    <property type="entry name" value="HELICASE_CTER"/>
    <property type="match status" value="1"/>
</dbReference>
<name>A0A0R2B8Z0_9LACO</name>
<dbReference type="SMART" id="SM00487">
    <property type="entry name" value="DEXDc"/>
    <property type="match status" value="1"/>
</dbReference>
<feature type="domain" description="Helicase ATP-binding" evidence="5">
    <location>
        <begin position="24"/>
        <end position="191"/>
    </location>
</feature>
<dbReference type="InterPro" id="IPR011545">
    <property type="entry name" value="DEAD/DEAH_box_helicase_dom"/>
</dbReference>
<dbReference type="Gene3D" id="3.40.50.300">
    <property type="entry name" value="P-loop containing nucleotide triphosphate hydrolases"/>
    <property type="match status" value="2"/>
</dbReference>
<keyword evidence="2" id="KW-0378">Hydrolase</keyword>
<organism evidence="7 8">
    <name type="scientific">Lacticaseibacillus brantae DSM 23927</name>
    <dbReference type="NCBI Taxonomy" id="1423727"/>
    <lineage>
        <taxon>Bacteria</taxon>
        <taxon>Bacillati</taxon>
        <taxon>Bacillota</taxon>
        <taxon>Bacilli</taxon>
        <taxon>Lactobacillales</taxon>
        <taxon>Lactobacillaceae</taxon>
        <taxon>Lacticaseibacillus</taxon>
    </lineage>
</organism>
<dbReference type="GO" id="GO:0006310">
    <property type="term" value="P:DNA recombination"/>
    <property type="evidence" value="ECO:0007669"/>
    <property type="project" value="InterPro"/>
</dbReference>
<dbReference type="GO" id="GO:0043138">
    <property type="term" value="F:3'-5' DNA helicase activity"/>
    <property type="evidence" value="ECO:0007669"/>
    <property type="project" value="TreeGrafter"/>
</dbReference>
<keyword evidence="1" id="KW-0547">Nucleotide-binding</keyword>
<evidence type="ECO:0000256" key="3">
    <source>
        <dbReference type="ARBA" id="ARBA00022806"/>
    </source>
</evidence>
<dbReference type="SMART" id="SM00490">
    <property type="entry name" value="HELICc"/>
    <property type="match status" value="1"/>
</dbReference>
<reference evidence="7 8" key="1">
    <citation type="journal article" date="2015" name="Genome Announc.">
        <title>Expanding the biotechnology potential of lactobacilli through comparative genomics of 213 strains and associated genera.</title>
        <authorList>
            <person name="Sun Z."/>
            <person name="Harris H.M."/>
            <person name="McCann A."/>
            <person name="Guo C."/>
            <person name="Argimon S."/>
            <person name="Zhang W."/>
            <person name="Yang X."/>
            <person name="Jeffery I.B."/>
            <person name="Cooney J.C."/>
            <person name="Kagawa T.F."/>
            <person name="Liu W."/>
            <person name="Song Y."/>
            <person name="Salvetti E."/>
            <person name="Wrobel A."/>
            <person name="Rasinkangas P."/>
            <person name="Parkhill J."/>
            <person name="Rea M.C."/>
            <person name="O'Sullivan O."/>
            <person name="Ritari J."/>
            <person name="Douillard F.P."/>
            <person name="Paul Ross R."/>
            <person name="Yang R."/>
            <person name="Briner A.E."/>
            <person name="Felis G.E."/>
            <person name="de Vos W.M."/>
            <person name="Barrangou R."/>
            <person name="Klaenhammer T.R."/>
            <person name="Caufield P.W."/>
            <person name="Cui Y."/>
            <person name="Zhang H."/>
            <person name="O'Toole P.W."/>
        </authorList>
    </citation>
    <scope>NUCLEOTIDE SEQUENCE [LARGE SCALE GENOMIC DNA]</scope>
    <source>
        <strain evidence="7 8">DSM 23927</strain>
    </source>
</reference>
<dbReference type="PROSITE" id="PS51192">
    <property type="entry name" value="HELICASE_ATP_BIND_1"/>
    <property type="match status" value="1"/>
</dbReference>
<keyword evidence="3 7" id="KW-0347">Helicase</keyword>
<dbReference type="EMBL" id="AYZQ01000001">
    <property type="protein sequence ID" value="KRM72598.1"/>
    <property type="molecule type" value="Genomic_DNA"/>
</dbReference>
<dbReference type="GO" id="GO:0006281">
    <property type="term" value="P:DNA repair"/>
    <property type="evidence" value="ECO:0007669"/>
    <property type="project" value="TreeGrafter"/>
</dbReference>
<evidence type="ECO:0000259" key="5">
    <source>
        <dbReference type="PROSITE" id="PS51192"/>
    </source>
</evidence>
<dbReference type="InterPro" id="IPR014001">
    <property type="entry name" value="Helicase_ATP-bd"/>
</dbReference>
<evidence type="ECO:0000256" key="2">
    <source>
        <dbReference type="ARBA" id="ARBA00022801"/>
    </source>
</evidence>
<dbReference type="Proteomes" id="UP000051672">
    <property type="component" value="Unassembled WGS sequence"/>
</dbReference>
<dbReference type="PANTHER" id="PTHR13710">
    <property type="entry name" value="DNA HELICASE RECQ FAMILY MEMBER"/>
    <property type="match status" value="1"/>
</dbReference>
<dbReference type="InterPro" id="IPR004589">
    <property type="entry name" value="DNA_helicase_ATP-dep_RecQ"/>
</dbReference>
<dbReference type="PANTHER" id="PTHR13710:SF84">
    <property type="entry name" value="ATP-DEPENDENT DNA HELICASE RECS-RELATED"/>
    <property type="match status" value="1"/>
</dbReference>
<dbReference type="AlphaFoldDB" id="A0A0R2B8Z0"/>
<protein>
    <submittedName>
        <fullName evidence="7">ATP-dependent DNA helicase RecQ</fullName>
    </submittedName>
</protein>
<evidence type="ECO:0000256" key="4">
    <source>
        <dbReference type="ARBA" id="ARBA00022840"/>
    </source>
</evidence>
<dbReference type="OrthoDB" id="9763310at2"/>
<dbReference type="GO" id="GO:0005524">
    <property type="term" value="F:ATP binding"/>
    <property type="evidence" value="ECO:0007669"/>
    <property type="project" value="UniProtKB-KW"/>
</dbReference>
<dbReference type="CDD" id="cd17920">
    <property type="entry name" value="DEXHc_RecQ"/>
    <property type="match status" value="1"/>
</dbReference>
<comment type="caution">
    <text evidence="7">The sequence shown here is derived from an EMBL/GenBank/DDBJ whole genome shotgun (WGS) entry which is preliminary data.</text>
</comment>
<sequence>MTIETILKEHFGFDHFRPGQAEIIEHVLAGQDVMGILPTGSGKTLCYQLPGQILGGTTIVIEPLLALMDDQVKRLQAQGEKRVIALTGRLQPQDFAQILSRLNQYQFIFLSPEMLANPAVYQALSQLNLQLAVVDEAHCISQWGPDFRPDYLKLGDRLHPLKPRSILALTATAPDSVQKDIVSGLSLTAPFAYIASVDRPNIFMGVVQVGDKREKYQRLLEMVTAVSGPKIIYFDRKKTAEQVAQQLQNDTGKAAAYYHAELAAHDRDLIQRQFMSDQLEIICATSAFGMGIDKADVRLVVHTFVPESLEDYSQAMGRAGRDGQKSLAVILLGPGDFQRAAGFAQQLPDAKLVATIFKRPNAYADFDDSQVNLIQAYIGSGFSQAQVLAQLASRRIEKQHSFDAVAKWLQTSGCRRNVLLQYFDSPLITHDDFCCGVVDEAVMAQLAPVSSVKKATPTDWSEIFAQIFHSQTAF</sequence>
<proteinExistence type="predicted"/>
<dbReference type="Pfam" id="PF00271">
    <property type="entry name" value="Helicase_C"/>
    <property type="match status" value="1"/>
</dbReference>
<dbReference type="RefSeq" id="WP_057893623.1">
    <property type="nucleotide sequence ID" value="NZ_AYZQ01000001.1"/>
</dbReference>
<dbReference type="GO" id="GO:0003676">
    <property type="term" value="F:nucleic acid binding"/>
    <property type="evidence" value="ECO:0007669"/>
    <property type="project" value="InterPro"/>
</dbReference>
<dbReference type="SUPFAM" id="SSF52540">
    <property type="entry name" value="P-loop containing nucleoside triphosphate hydrolases"/>
    <property type="match status" value="1"/>
</dbReference>
<dbReference type="GO" id="GO:0030894">
    <property type="term" value="C:replisome"/>
    <property type="evidence" value="ECO:0007669"/>
    <property type="project" value="TreeGrafter"/>
</dbReference>
<keyword evidence="8" id="KW-1185">Reference proteome</keyword>
<accession>A0A0R2B8Z0</accession>
<gene>
    <name evidence="7" type="ORF">FC34_GL000307</name>
</gene>
<dbReference type="GO" id="GO:0043590">
    <property type="term" value="C:bacterial nucleoid"/>
    <property type="evidence" value="ECO:0007669"/>
    <property type="project" value="TreeGrafter"/>
</dbReference>